<evidence type="ECO:0000256" key="2">
    <source>
        <dbReference type="ARBA" id="ARBA00022679"/>
    </source>
</evidence>
<dbReference type="PANTHER" id="PTHR30420:SF1">
    <property type="entry name" value="ARGININE N-SUCCINYLTRANSFERASE"/>
    <property type="match status" value="1"/>
</dbReference>
<dbReference type="Pfam" id="PF04958">
    <property type="entry name" value="AstA"/>
    <property type="match status" value="1"/>
</dbReference>
<dbReference type="EMBL" id="BAABLX010000027">
    <property type="protein sequence ID" value="GAA4948198.1"/>
    <property type="molecule type" value="Genomic_DNA"/>
</dbReference>
<keyword evidence="3" id="KW-0012">Acyltransferase</keyword>
<comment type="caution">
    <text evidence="4">The sequence shown here is derived from an EMBL/GenBank/DDBJ whole genome shotgun (WGS) entry which is preliminary data.</text>
</comment>
<evidence type="ECO:0000313" key="5">
    <source>
        <dbReference type="Proteomes" id="UP001409585"/>
    </source>
</evidence>
<dbReference type="PANTHER" id="PTHR30420">
    <property type="entry name" value="N-SUCCINYLARGININE DIHYDROLASE"/>
    <property type="match status" value="1"/>
</dbReference>
<keyword evidence="5" id="KW-1185">Reference proteome</keyword>
<organism evidence="4 5">
    <name type="scientific">Halioxenophilus aromaticivorans</name>
    <dbReference type="NCBI Taxonomy" id="1306992"/>
    <lineage>
        <taxon>Bacteria</taxon>
        <taxon>Pseudomonadati</taxon>
        <taxon>Pseudomonadota</taxon>
        <taxon>Gammaproteobacteria</taxon>
        <taxon>Alteromonadales</taxon>
        <taxon>Alteromonadaceae</taxon>
        <taxon>Halioxenophilus</taxon>
    </lineage>
</organism>
<dbReference type="InterPro" id="IPR016181">
    <property type="entry name" value="Acyl_CoA_acyltransferase"/>
</dbReference>
<dbReference type="NCBIfam" id="TIGR03243">
    <property type="entry name" value="arg_catab_AOST"/>
    <property type="match status" value="1"/>
</dbReference>
<dbReference type="Gene3D" id="2.40.40.20">
    <property type="match status" value="1"/>
</dbReference>
<proteinExistence type="predicted"/>
<dbReference type="GO" id="GO:0006527">
    <property type="term" value="P:L-arginine catabolic process"/>
    <property type="evidence" value="ECO:0007669"/>
    <property type="project" value="InterPro"/>
</dbReference>
<dbReference type="InterPro" id="IPR007041">
    <property type="entry name" value="Arg_succinylTrfase_AstA/AruG"/>
</dbReference>
<dbReference type="Proteomes" id="UP001409585">
    <property type="component" value="Unassembled WGS sequence"/>
</dbReference>
<evidence type="ECO:0000256" key="1">
    <source>
        <dbReference type="ARBA" id="ARBA00022503"/>
    </source>
</evidence>
<keyword evidence="2" id="KW-0808">Transferase</keyword>
<dbReference type="RefSeq" id="WP_345423985.1">
    <property type="nucleotide sequence ID" value="NZ_AP031496.1"/>
</dbReference>
<keyword evidence="1" id="KW-0056">Arginine metabolism</keyword>
<sequence>MIIRSARLSDLPALMDLSSSLPGGMTSMPCNQDSWQKKLQLVERSFSARPAPKSIDEAIYFFILEDPISGSIAGTCGMHTGVGLNKPFYNYKLSRHMSKSEQLGITVNSNTLNLCNDFTGETELVSLFLKQEYRQGKIGQFLSRTRFMFIRDFSDFFAKTVFAEIRGWLDAEGNSPFWDNLGKKFFDMPFLKADFISAVNGYQFISDLMPRFPVYLELLPEEAVNVIGQPNRDSVAAKKILEREGFQYQGLVDIFDAGPVVQCEQNRIVSVTDTQDYPVRDCLADEQLQDAVDCIISNRTFDDFRAVMGKVLVHSDGSASVCATATDALNIQPGERVSTLVLR</sequence>
<dbReference type="SUPFAM" id="SSF55729">
    <property type="entry name" value="Acyl-CoA N-acyltransferases (Nat)"/>
    <property type="match status" value="1"/>
</dbReference>
<gene>
    <name evidence="4" type="primary">astA</name>
    <name evidence="4" type="ORF">GCM10025791_30160</name>
</gene>
<accession>A0AAV3U4R5</accession>
<evidence type="ECO:0000313" key="4">
    <source>
        <dbReference type="EMBL" id="GAA4948198.1"/>
    </source>
</evidence>
<evidence type="ECO:0000256" key="3">
    <source>
        <dbReference type="ARBA" id="ARBA00023315"/>
    </source>
</evidence>
<name>A0AAV3U4R5_9ALTE</name>
<protein>
    <submittedName>
        <fullName evidence="4">Arginine N-succinyltransferase</fullName>
    </submittedName>
</protein>
<dbReference type="GO" id="GO:0008791">
    <property type="term" value="F:arginine N-succinyltransferase activity"/>
    <property type="evidence" value="ECO:0007669"/>
    <property type="project" value="InterPro"/>
</dbReference>
<reference evidence="5" key="1">
    <citation type="journal article" date="2019" name="Int. J. Syst. Evol. Microbiol.">
        <title>The Global Catalogue of Microorganisms (GCM) 10K type strain sequencing project: providing services to taxonomists for standard genome sequencing and annotation.</title>
        <authorList>
            <consortium name="The Broad Institute Genomics Platform"/>
            <consortium name="The Broad Institute Genome Sequencing Center for Infectious Disease"/>
            <person name="Wu L."/>
            <person name="Ma J."/>
        </authorList>
    </citation>
    <scope>NUCLEOTIDE SEQUENCE [LARGE SCALE GENOMIC DNA]</scope>
    <source>
        <strain evidence="5">JCM 19134</strain>
    </source>
</reference>
<dbReference type="AlphaFoldDB" id="A0AAV3U4R5"/>